<feature type="transmembrane region" description="Helical" evidence="8">
    <location>
        <begin position="312"/>
        <end position="333"/>
    </location>
</feature>
<feature type="transmembrane region" description="Helical" evidence="8">
    <location>
        <begin position="929"/>
        <end position="949"/>
    </location>
</feature>
<sequence length="1252" mass="143228">MNVSVNLSKNARQIQEDQEPDKKLSWFSKLFEFSISELLGKCRKAQEPIEIDDLPPLEDDNYLAHIMKGYKWKRRVIGSILLRFWKSFVIAFAFRISAIFADYASILLLKYLIDSAEISATLSSFFIISILILFFIQLKSLLFGVHTYLVAEDTARISAVLNTIIVKKALFLTSSITPYTSLKIQKLVTTHSDAISNALLFVHHSWASMLELIIAIFWIWETLGTRTIIAVLIVAVVYLFLNVIDSWIYKKSLKQQVKLRDERVEFSKTVLSSMETIKLFAWESEFGEKLHKIRKEELGTFRKTSWINCCMHSLNITSPFVIMFVSFAVYGLSFKISDLRFEDAFVLIAIFNYMRRPLHTIMPSLDYLNRAFHSATRINQFITAQNSPNKPSDRLSKKAQSQVIEHEYDVKLEDANFSWNGSSDDLKNITLEVLKGEIHGIVGFPLCGKSSLLCAIVGELQLTKGKRWVSPRISFAPSIPFLFSQTVKANILFGNEFDKVKYDKVINVCDLRKDIFSFPRCDATMLGDRGYVLTETQKAQISLARCIYQDADIYALDKAFCLMDLVTERKVFEKVLGKDGFLRGKTVILATNNIRLTKGFTKNHVMKDGKLEISGTYDDIIERSTIMSELLSISETDDRIEERFIEIPKKKKGVMFDVDKMSLKKKKPVIIISEAIEVRKRNTYLYYFRNCSYLFFGLYMVFLVTRFVLQSLAFFWLSFWLDPQWKKEECENCPQYVFLQLMSFFAISAVISNTFAYVFSVMTTIDASKKLHDHIIRSILNAPMPFFTKSHNVEEFIQLFTGDLDIADTQFPMYIKSFLETSLNILMIFSIVAVNLPIYLVFVVAFFIFIFALLKLYIPTSHKIIHLENIQKSQFLCYVSQNFDTRLMARVFDKTKTTLSEISEISDVLTRCKMAKHSALRWLSLRIELMSNIIIFSCFIVAAICRNFHMIENAGFALCVASILSITELVSTFIRVICTLESYSPNIQKICHTKNYPKEHVIDSTPMRDSWPDSGNIDIENLNVFANKYKHILKGINLSIQSLEKVGIVGKPGAGKTQLALTLVAMTSADDESRIFIDGVNVYDIGVNTLRSRVTVIPQKARIFADTLRNNIDPCGQFADSDVWLAIESCQMKDFVKGLTHGLNQPISADLMSEEQKEQINVCRAILKGGQIFVIDQSTKFMNEPTKSLVEHAIRENLKQSTLIVIGEEFHDVENCDRIFVIENGQIVNVDTSINMIKKFGTLQNCLLECAL</sequence>
<comment type="subcellular location">
    <subcellularLocation>
        <location evidence="1">Membrane</location>
    </subcellularLocation>
</comment>
<dbReference type="GO" id="GO:0016020">
    <property type="term" value="C:membrane"/>
    <property type="evidence" value="ECO:0007669"/>
    <property type="project" value="UniProtKB-SubCell"/>
</dbReference>
<dbReference type="AlphaFoldDB" id="A0A9P1IYU3"/>
<feature type="transmembrane region" description="Helical" evidence="8">
    <location>
        <begin position="198"/>
        <end position="220"/>
    </location>
</feature>
<dbReference type="InterPro" id="IPR003593">
    <property type="entry name" value="AAA+_ATPase"/>
</dbReference>
<dbReference type="EMBL" id="CANHGI010000005">
    <property type="protein sequence ID" value="CAI5453555.1"/>
    <property type="molecule type" value="Genomic_DNA"/>
</dbReference>
<feature type="transmembrane region" description="Helical" evidence="8">
    <location>
        <begin position="737"/>
        <end position="759"/>
    </location>
</feature>
<comment type="caution">
    <text evidence="11">The sequence shown here is derived from an EMBL/GenBank/DDBJ whole genome shotgun (WGS) entry which is preliminary data.</text>
</comment>
<gene>
    <name evidence="11" type="ORF">CAMP_LOCUS16192</name>
</gene>
<evidence type="ECO:0000256" key="7">
    <source>
        <dbReference type="ARBA" id="ARBA00023136"/>
    </source>
</evidence>
<accession>A0A9P1IYU3</accession>
<keyword evidence="4" id="KW-0547">Nucleotide-binding</keyword>
<feature type="transmembrane region" description="Helical" evidence="8">
    <location>
        <begin position="693"/>
        <end position="717"/>
    </location>
</feature>
<dbReference type="Proteomes" id="UP001152747">
    <property type="component" value="Unassembled WGS sequence"/>
</dbReference>
<evidence type="ECO:0000256" key="5">
    <source>
        <dbReference type="ARBA" id="ARBA00022840"/>
    </source>
</evidence>
<feature type="transmembrane region" description="Helical" evidence="8">
    <location>
        <begin position="84"/>
        <end position="106"/>
    </location>
</feature>
<evidence type="ECO:0000256" key="4">
    <source>
        <dbReference type="ARBA" id="ARBA00022741"/>
    </source>
</evidence>
<evidence type="ECO:0000256" key="8">
    <source>
        <dbReference type="SAM" id="Phobius"/>
    </source>
</evidence>
<evidence type="ECO:0000256" key="1">
    <source>
        <dbReference type="ARBA" id="ARBA00004370"/>
    </source>
</evidence>
<keyword evidence="3 8" id="KW-0812">Transmembrane</keyword>
<evidence type="ECO:0000256" key="6">
    <source>
        <dbReference type="ARBA" id="ARBA00022989"/>
    </source>
</evidence>
<proteinExistence type="predicted"/>
<feature type="domain" description="ABC transmembrane type-1" evidence="10">
    <location>
        <begin position="698"/>
        <end position="982"/>
    </location>
</feature>
<keyword evidence="7 8" id="KW-0472">Membrane</keyword>
<dbReference type="Gene3D" id="3.40.50.300">
    <property type="entry name" value="P-loop containing nucleotide triphosphate hydrolases"/>
    <property type="match status" value="2"/>
</dbReference>
<dbReference type="OrthoDB" id="5785037at2759"/>
<dbReference type="SMART" id="SM00382">
    <property type="entry name" value="AAA"/>
    <property type="match status" value="2"/>
</dbReference>
<feature type="transmembrane region" description="Helical" evidence="8">
    <location>
        <begin position="118"/>
        <end position="136"/>
    </location>
</feature>
<dbReference type="Pfam" id="PF00664">
    <property type="entry name" value="ABC_membrane"/>
    <property type="match status" value="2"/>
</dbReference>
<dbReference type="SUPFAM" id="SSF90123">
    <property type="entry name" value="ABC transporter transmembrane region"/>
    <property type="match status" value="2"/>
</dbReference>
<dbReference type="PANTHER" id="PTHR24223">
    <property type="entry name" value="ATP-BINDING CASSETTE SUB-FAMILY C"/>
    <property type="match status" value="1"/>
</dbReference>
<dbReference type="Gene3D" id="1.20.1560.10">
    <property type="entry name" value="ABC transporter type 1, transmembrane domain"/>
    <property type="match status" value="2"/>
</dbReference>
<dbReference type="InterPro" id="IPR050173">
    <property type="entry name" value="ABC_transporter_C-like"/>
</dbReference>
<keyword evidence="2" id="KW-0813">Transport</keyword>
<keyword evidence="5" id="KW-0067">ATP-binding</keyword>
<evidence type="ECO:0000313" key="12">
    <source>
        <dbReference type="Proteomes" id="UP001152747"/>
    </source>
</evidence>
<dbReference type="GO" id="GO:0016887">
    <property type="term" value="F:ATP hydrolysis activity"/>
    <property type="evidence" value="ECO:0007669"/>
    <property type="project" value="InterPro"/>
</dbReference>
<evidence type="ECO:0000259" key="10">
    <source>
        <dbReference type="PROSITE" id="PS50929"/>
    </source>
</evidence>
<feature type="domain" description="ABC transmembrane type-1" evidence="10">
    <location>
        <begin position="89"/>
        <end position="370"/>
    </location>
</feature>
<protein>
    <submittedName>
        <fullName evidence="11">Uncharacterized protein</fullName>
    </submittedName>
</protein>
<dbReference type="InterPro" id="IPR027417">
    <property type="entry name" value="P-loop_NTPase"/>
</dbReference>
<dbReference type="GO" id="GO:0140359">
    <property type="term" value="F:ABC-type transporter activity"/>
    <property type="evidence" value="ECO:0007669"/>
    <property type="project" value="InterPro"/>
</dbReference>
<dbReference type="InterPro" id="IPR003439">
    <property type="entry name" value="ABC_transporter-like_ATP-bd"/>
</dbReference>
<feature type="transmembrane region" description="Helical" evidence="8">
    <location>
        <begin position="226"/>
        <end position="249"/>
    </location>
</feature>
<keyword evidence="6 8" id="KW-1133">Transmembrane helix</keyword>
<dbReference type="SUPFAM" id="SSF52540">
    <property type="entry name" value="P-loop containing nucleoside triphosphate hydrolases"/>
    <property type="match status" value="2"/>
</dbReference>
<evidence type="ECO:0000259" key="9">
    <source>
        <dbReference type="PROSITE" id="PS50893"/>
    </source>
</evidence>
<feature type="domain" description="ABC transporter" evidence="9">
    <location>
        <begin position="1017"/>
        <end position="1249"/>
    </location>
</feature>
<evidence type="ECO:0000256" key="2">
    <source>
        <dbReference type="ARBA" id="ARBA00022448"/>
    </source>
</evidence>
<dbReference type="InterPro" id="IPR036640">
    <property type="entry name" value="ABC1_TM_sf"/>
</dbReference>
<dbReference type="PROSITE" id="PS50929">
    <property type="entry name" value="ABC_TM1F"/>
    <property type="match status" value="2"/>
</dbReference>
<feature type="transmembrane region" description="Helical" evidence="8">
    <location>
        <begin position="838"/>
        <end position="858"/>
    </location>
</feature>
<organism evidence="11 12">
    <name type="scientific">Caenorhabditis angaria</name>
    <dbReference type="NCBI Taxonomy" id="860376"/>
    <lineage>
        <taxon>Eukaryota</taxon>
        <taxon>Metazoa</taxon>
        <taxon>Ecdysozoa</taxon>
        <taxon>Nematoda</taxon>
        <taxon>Chromadorea</taxon>
        <taxon>Rhabditida</taxon>
        <taxon>Rhabditina</taxon>
        <taxon>Rhabditomorpha</taxon>
        <taxon>Rhabditoidea</taxon>
        <taxon>Rhabditidae</taxon>
        <taxon>Peloderinae</taxon>
        <taxon>Caenorhabditis</taxon>
    </lineage>
</organism>
<dbReference type="InterPro" id="IPR011527">
    <property type="entry name" value="ABC1_TM_dom"/>
</dbReference>
<evidence type="ECO:0000313" key="11">
    <source>
        <dbReference type="EMBL" id="CAI5453555.1"/>
    </source>
</evidence>
<dbReference type="PROSITE" id="PS50893">
    <property type="entry name" value="ABC_TRANSPORTER_2"/>
    <property type="match status" value="2"/>
</dbReference>
<dbReference type="GO" id="GO:0005524">
    <property type="term" value="F:ATP binding"/>
    <property type="evidence" value="ECO:0007669"/>
    <property type="project" value="UniProtKB-KW"/>
</dbReference>
<evidence type="ECO:0000256" key="3">
    <source>
        <dbReference type="ARBA" id="ARBA00022692"/>
    </source>
</evidence>
<reference evidence="11" key="1">
    <citation type="submission" date="2022-11" db="EMBL/GenBank/DDBJ databases">
        <authorList>
            <person name="Kikuchi T."/>
        </authorList>
    </citation>
    <scope>NUCLEOTIDE SEQUENCE</scope>
    <source>
        <strain evidence="11">PS1010</strain>
    </source>
</reference>
<keyword evidence="12" id="KW-1185">Reference proteome</keyword>
<dbReference type="PANTHER" id="PTHR24223:SF343">
    <property type="entry name" value="CYSTIC FIBROSIS TRANSMEMBRANE CONDUCTANCE REGULATOR HOMOLOG"/>
    <property type="match status" value="1"/>
</dbReference>
<feature type="domain" description="ABC transporter" evidence="9">
    <location>
        <begin position="410"/>
        <end position="633"/>
    </location>
</feature>
<name>A0A9P1IYU3_9PELO</name>
<dbReference type="Pfam" id="PF00005">
    <property type="entry name" value="ABC_tran"/>
    <property type="match status" value="2"/>
</dbReference>